<dbReference type="GO" id="GO:0015074">
    <property type="term" value="P:DNA integration"/>
    <property type="evidence" value="ECO:0007669"/>
    <property type="project" value="InterPro"/>
</dbReference>
<dbReference type="CDD" id="cd09275">
    <property type="entry name" value="RNase_HI_RT_DIRS1"/>
    <property type="match status" value="1"/>
</dbReference>
<evidence type="ECO:0000313" key="6">
    <source>
        <dbReference type="Proteomes" id="UP001249851"/>
    </source>
</evidence>
<gene>
    <name evidence="5" type="ORF">P5673_032035</name>
</gene>
<feature type="region of interest" description="Disordered" evidence="3">
    <location>
        <begin position="279"/>
        <end position="308"/>
    </location>
</feature>
<dbReference type="Gene3D" id="3.10.10.10">
    <property type="entry name" value="HIV Type 1 Reverse Transcriptase, subunit A, domain 1"/>
    <property type="match status" value="1"/>
</dbReference>
<evidence type="ECO:0000256" key="2">
    <source>
        <dbReference type="ARBA" id="ARBA00023172"/>
    </source>
</evidence>
<reference evidence="5" key="2">
    <citation type="journal article" date="2023" name="Science">
        <title>Genomic signatures of disease resistance in endangered staghorn corals.</title>
        <authorList>
            <person name="Vollmer S.V."/>
            <person name="Selwyn J.D."/>
            <person name="Despard B.A."/>
            <person name="Roesel C.L."/>
        </authorList>
    </citation>
    <scope>NUCLEOTIDE SEQUENCE</scope>
    <source>
        <strain evidence="5">K2</strain>
    </source>
</reference>
<organism evidence="5 6">
    <name type="scientific">Acropora cervicornis</name>
    <name type="common">Staghorn coral</name>
    <dbReference type="NCBI Taxonomy" id="6130"/>
    <lineage>
        <taxon>Eukaryota</taxon>
        <taxon>Metazoa</taxon>
        <taxon>Cnidaria</taxon>
        <taxon>Anthozoa</taxon>
        <taxon>Hexacorallia</taxon>
        <taxon>Scleractinia</taxon>
        <taxon>Astrocoeniina</taxon>
        <taxon>Acroporidae</taxon>
        <taxon>Acropora</taxon>
    </lineage>
</organism>
<sequence length="1332" mass="148856">MADLSENSPPEDGEIVIDTPKVSVVDGEDEQTPRCTNNRRHQRSTSTSSKARSEEESSSNKSDSSGSSSSSSEASATPKRQSLKKALHRSSKHKNNDEYTRFDTGSKARQKLVLTQGMEAYLNDKFTHYVKDKAIQESVLDSNPLPKVRCLNTPKVDDYLGEIFESLNKSYGKESDSTLSKTQARISNVMGPLGKLWLNLEEVHTGNSTEELDLFECLANISLTYAHRLGILGRLTGDAKKAKNLLSKHESCLTQSQKSLFGKKFYKALRTATKIRKSTREISTHLSGSSRPRHAPFKGSASTRKEGFRQDTRTYPLVVGVGADLCHSGPEAPTTENTLKASLSDLESKRDHLNQNPHPQMLTKTLGVQNQVVPVNVHPALTAMGMDTSILSRPLQLAGRLQHFLSNWKLLTQDQFILEMVVGIQIPFTAFPHQNQVPPLTFHNQSEKVVIDREISEMLQKGAIQVVSPVNGEFLSPIFLVKKKDGGNRPVINLKELNSYVTYQHFKMEGLYLLKHLVQTGDWMIKIDLKDAYFTVPVSNQHQPLLRFMHGGLRYQFSCLPFGLGPAPRLFTKLLKPVVALLRRLGLRLIIYLDDIIVFNQSQEGIVRDRDSTLWLLQHLGFVINWKISVLHPAQSMEYLGCVISSIEMKLFLPPGKMSQLVQDCKDLILERSVSVRTLSQIIGKLTSTMQAVLPAPLHYRHLQMLQVKGLLEGKEYNSVVSLDMECRNDLQWWIDQLSIWNGRSLISPAPDLIITRDASLEGWGAVCQGVHTRGLWTQEESLLHINALELKAALFALRAFSKSRRKLHVHLRMDNRTAVAYLLKMRGTRSLVLVGIAQELWEYALGKKISLTAEYLPGELNHEADWQSRHFRDSSNWKLNPTVFHSIDQLWGPLSIDLFADRMNTQLRNYVSDRCLSDPLVESEGLLLPSFLTDLSLPGKDKEGSGNNGFDSTNLACTGMVPSPVGDVLQTSDSTSPAEGFITLSQPSATPSGSGGPPDISGLDGYRQHLLTGGISEDTANLLRSHSWLKRTAGAYNSAWKQWSSWCGQGKADPFCSTVASIADYLTVLFKKGRSYHTVNVHRSAISAFHRPIDGVKVGQHDLVCRVLNACFNARPPQPRYVVTWDVDKVLSYIHSLGDNSSLSNKFLTLKLSMLLALASAGRSSDLRALDIRYMSINENSISFELGQLTKLRRKGQPPIKLNFDRFDSDPLVCVFSTISYYLDRSKTWRAGVEKPQLLLSYIRPHTEVVPCTIAGWLVELMKQSGIDTSEFRAHSTRGASTSKAKAKGLSCQEILAMAHWKKESTFRRHYLREVACENSGSFQALVLQEG</sequence>
<feature type="compositionally biased region" description="Low complexity" evidence="3">
    <location>
        <begin position="59"/>
        <end position="80"/>
    </location>
</feature>
<dbReference type="PANTHER" id="PTHR33050">
    <property type="entry name" value="REVERSE TRANSCRIPTASE DOMAIN-CONTAINING PROTEIN"/>
    <property type="match status" value="1"/>
</dbReference>
<dbReference type="PROSITE" id="PS50878">
    <property type="entry name" value="RT_POL"/>
    <property type="match status" value="1"/>
</dbReference>
<feature type="compositionally biased region" description="Low complexity" evidence="3">
    <location>
        <begin position="986"/>
        <end position="1003"/>
    </location>
</feature>
<dbReference type="GO" id="GO:0006310">
    <property type="term" value="P:DNA recombination"/>
    <property type="evidence" value="ECO:0007669"/>
    <property type="project" value="UniProtKB-KW"/>
</dbReference>
<feature type="region of interest" description="Disordered" evidence="3">
    <location>
        <begin position="1"/>
        <end position="103"/>
    </location>
</feature>
<protein>
    <submittedName>
        <fullName evidence="5">Enzymatic polyprotein</fullName>
    </submittedName>
</protein>
<dbReference type="EMBL" id="JARQWQ010000163">
    <property type="protein sequence ID" value="KAK2547894.1"/>
    <property type="molecule type" value="Genomic_DNA"/>
</dbReference>
<feature type="domain" description="Reverse transcriptase" evidence="4">
    <location>
        <begin position="462"/>
        <end position="644"/>
    </location>
</feature>
<dbReference type="InterPro" id="IPR052055">
    <property type="entry name" value="Hepadnavirus_pol/RT"/>
</dbReference>
<feature type="compositionally biased region" description="Basic and acidic residues" evidence="3">
    <location>
        <begin position="94"/>
        <end position="103"/>
    </location>
</feature>
<dbReference type="InterPro" id="IPR011010">
    <property type="entry name" value="DNA_brk_join_enz"/>
</dbReference>
<evidence type="ECO:0000256" key="1">
    <source>
        <dbReference type="ARBA" id="ARBA00023125"/>
    </source>
</evidence>
<dbReference type="Proteomes" id="UP001249851">
    <property type="component" value="Unassembled WGS sequence"/>
</dbReference>
<evidence type="ECO:0000259" key="4">
    <source>
        <dbReference type="PROSITE" id="PS50878"/>
    </source>
</evidence>
<feature type="region of interest" description="Disordered" evidence="3">
    <location>
        <begin position="971"/>
        <end position="1003"/>
    </location>
</feature>
<feature type="compositionally biased region" description="Basic residues" evidence="3">
    <location>
        <begin position="81"/>
        <end position="93"/>
    </location>
</feature>
<dbReference type="InterPro" id="IPR043128">
    <property type="entry name" value="Rev_trsase/Diguanyl_cyclase"/>
</dbReference>
<dbReference type="SUPFAM" id="SSF56349">
    <property type="entry name" value="DNA breaking-rejoining enzymes"/>
    <property type="match status" value="1"/>
</dbReference>
<dbReference type="SUPFAM" id="SSF56672">
    <property type="entry name" value="DNA/RNA polymerases"/>
    <property type="match status" value="1"/>
</dbReference>
<name>A0AAD9US35_ACRCE</name>
<reference evidence="5" key="1">
    <citation type="journal article" date="2023" name="G3 (Bethesda)">
        <title>Whole genome assembly and annotation of the endangered Caribbean coral Acropora cervicornis.</title>
        <authorList>
            <person name="Selwyn J.D."/>
            <person name="Vollmer S.V."/>
        </authorList>
    </citation>
    <scope>NUCLEOTIDE SEQUENCE</scope>
    <source>
        <strain evidence="5">K2</strain>
    </source>
</reference>
<dbReference type="GO" id="GO:0003677">
    <property type="term" value="F:DNA binding"/>
    <property type="evidence" value="ECO:0007669"/>
    <property type="project" value="UniProtKB-KW"/>
</dbReference>
<accession>A0AAD9US35</accession>
<keyword evidence="6" id="KW-1185">Reference proteome</keyword>
<keyword evidence="2" id="KW-0233">DNA recombination</keyword>
<dbReference type="InterPro" id="IPR010998">
    <property type="entry name" value="Integrase_recombinase_N"/>
</dbReference>
<dbReference type="Gene3D" id="1.10.443.10">
    <property type="entry name" value="Intergrase catalytic core"/>
    <property type="match status" value="1"/>
</dbReference>
<dbReference type="SUPFAM" id="SSF47823">
    <property type="entry name" value="lambda integrase-like, N-terminal domain"/>
    <property type="match status" value="1"/>
</dbReference>
<dbReference type="Gene3D" id="1.10.150.130">
    <property type="match status" value="1"/>
</dbReference>
<dbReference type="InterPro" id="IPR043502">
    <property type="entry name" value="DNA/RNA_pol_sf"/>
</dbReference>
<dbReference type="InterPro" id="IPR000477">
    <property type="entry name" value="RT_dom"/>
</dbReference>
<evidence type="ECO:0000256" key="3">
    <source>
        <dbReference type="SAM" id="MobiDB-lite"/>
    </source>
</evidence>
<proteinExistence type="predicted"/>
<evidence type="ECO:0000313" key="5">
    <source>
        <dbReference type="EMBL" id="KAK2547894.1"/>
    </source>
</evidence>
<dbReference type="Pfam" id="PF00078">
    <property type="entry name" value="RVT_1"/>
    <property type="match status" value="1"/>
</dbReference>
<dbReference type="InterPro" id="IPR013762">
    <property type="entry name" value="Integrase-like_cat_sf"/>
</dbReference>
<keyword evidence="1" id="KW-0238">DNA-binding</keyword>
<comment type="caution">
    <text evidence="5">The sequence shown here is derived from an EMBL/GenBank/DDBJ whole genome shotgun (WGS) entry which is preliminary data.</text>
</comment>
<dbReference type="Gene3D" id="3.30.70.270">
    <property type="match status" value="1"/>
</dbReference>
<dbReference type="PANTHER" id="PTHR33050:SF7">
    <property type="entry name" value="RIBONUCLEASE H"/>
    <property type="match status" value="1"/>
</dbReference>